<keyword evidence="3" id="KW-1185">Reference proteome</keyword>
<evidence type="ECO:0000313" key="2">
    <source>
        <dbReference type="EMBL" id="GIG37943.1"/>
    </source>
</evidence>
<feature type="transmembrane region" description="Helical" evidence="1">
    <location>
        <begin position="14"/>
        <end position="34"/>
    </location>
</feature>
<dbReference type="Proteomes" id="UP000642125">
    <property type="component" value="Unassembled WGS sequence"/>
</dbReference>
<proteinExistence type="predicted"/>
<keyword evidence="1" id="KW-0812">Transmembrane</keyword>
<name>A0A919U443_9CELL</name>
<protein>
    <submittedName>
        <fullName evidence="2">Uncharacterized protein</fullName>
    </submittedName>
</protein>
<keyword evidence="1" id="KW-1133">Transmembrane helix</keyword>
<keyword evidence="1" id="KW-0472">Membrane</keyword>
<dbReference type="AlphaFoldDB" id="A0A919U443"/>
<dbReference type="EMBL" id="BONO01000032">
    <property type="protein sequence ID" value="GIG37943.1"/>
    <property type="molecule type" value="Genomic_DNA"/>
</dbReference>
<dbReference type="RefSeq" id="WP_203670019.1">
    <property type="nucleotide sequence ID" value="NZ_BONO01000032.1"/>
</dbReference>
<accession>A0A919U443</accession>
<gene>
    <name evidence="2" type="ORF">Cpa01nite_33240</name>
</gene>
<evidence type="ECO:0000313" key="3">
    <source>
        <dbReference type="Proteomes" id="UP000642125"/>
    </source>
</evidence>
<reference evidence="2" key="1">
    <citation type="submission" date="2021-01" db="EMBL/GenBank/DDBJ databases">
        <title>Whole genome shotgun sequence of Cellulomonas pakistanensis NBRC 110800.</title>
        <authorList>
            <person name="Komaki H."/>
            <person name="Tamura T."/>
        </authorList>
    </citation>
    <scope>NUCLEOTIDE SEQUENCE</scope>
    <source>
        <strain evidence="2">NBRC 110800</strain>
    </source>
</reference>
<evidence type="ECO:0000256" key="1">
    <source>
        <dbReference type="SAM" id="Phobius"/>
    </source>
</evidence>
<sequence>MSAGDTTRTPKNTVVYAVAAGLLILLVLVALLTFREARQTARAEDRADELIAVLEEAGVERLPSRENVVRVLGEDGGAACQDPAHGLRQATLHSMLMNGASGPGMRPVITDSRLLQGQLAIMEVYCPDELDAVRAQLDELRTADVVGG</sequence>
<comment type="caution">
    <text evidence="2">The sequence shown here is derived from an EMBL/GenBank/DDBJ whole genome shotgun (WGS) entry which is preliminary data.</text>
</comment>
<organism evidence="2 3">
    <name type="scientific">Cellulomonas pakistanensis</name>
    <dbReference type="NCBI Taxonomy" id="992287"/>
    <lineage>
        <taxon>Bacteria</taxon>
        <taxon>Bacillati</taxon>
        <taxon>Actinomycetota</taxon>
        <taxon>Actinomycetes</taxon>
        <taxon>Micrococcales</taxon>
        <taxon>Cellulomonadaceae</taxon>
        <taxon>Cellulomonas</taxon>
    </lineage>
</organism>